<evidence type="ECO:0000313" key="2">
    <source>
        <dbReference type="Proteomes" id="UP000003081"/>
    </source>
</evidence>
<gene>
    <name evidence="1" type="ORF">CLP_1607</name>
</gene>
<organism evidence="1 2">
    <name type="scientific">Clostridium butyricum E4 str. BoNT E BL5262</name>
    <dbReference type="NCBI Taxonomy" id="632245"/>
    <lineage>
        <taxon>Bacteria</taxon>
        <taxon>Bacillati</taxon>
        <taxon>Bacillota</taxon>
        <taxon>Clostridia</taxon>
        <taxon>Eubacteriales</taxon>
        <taxon>Clostridiaceae</taxon>
        <taxon>Clostridium</taxon>
    </lineage>
</organism>
<keyword evidence="2" id="KW-1185">Reference proteome</keyword>
<dbReference type="HOGENOM" id="CLU_2988488_0_0_9"/>
<dbReference type="eggNOG" id="ENOG50324WP">
    <property type="taxonomic scope" value="Bacteria"/>
</dbReference>
<protein>
    <submittedName>
        <fullName evidence="1">Uncharacterized protein</fullName>
    </submittedName>
</protein>
<dbReference type="Proteomes" id="UP000003081">
    <property type="component" value="Unassembled WGS sequence"/>
</dbReference>
<sequence length="57" mass="6583">MYAKCTKCNSNWNISIKTDLSKPYVCPVCRGKEKIDLAKRKGVVRNVLIKNRKKLKT</sequence>
<dbReference type="EMBL" id="ACOM01000005">
    <property type="protein sequence ID" value="EEP55036.1"/>
    <property type="molecule type" value="Genomic_DNA"/>
</dbReference>
<dbReference type="AlphaFoldDB" id="C4IFA3"/>
<reference evidence="1 2" key="1">
    <citation type="submission" date="2009-08" db="EMBL/GenBank/DDBJ databases">
        <authorList>
            <person name="Shrivastava S."/>
            <person name="Brinkac L.B."/>
            <person name="Brown J.L."/>
            <person name="Bruce D.B."/>
            <person name="Detter C."/>
            <person name="Green L.D."/>
            <person name="Munk C.A."/>
            <person name="Rogers Y.C."/>
            <person name="Tapia R."/>
            <person name="Sims D.R."/>
            <person name="Smith L.A."/>
            <person name="Smith T.J."/>
            <person name="Sutton G."/>
            <person name="Brettin T."/>
        </authorList>
    </citation>
    <scope>NUCLEOTIDE SEQUENCE [LARGE SCALE GENOMIC DNA]</scope>
    <source>
        <strain evidence="2">E4 str. BoNT E BL5262</strain>
    </source>
</reference>
<name>C4IFA3_CLOBU</name>
<comment type="caution">
    <text evidence="1">The sequence shown here is derived from an EMBL/GenBank/DDBJ whole genome shotgun (WGS) entry which is preliminary data.</text>
</comment>
<dbReference type="RefSeq" id="WP_003407739.1">
    <property type="nucleotide sequence ID" value="NZ_ACOM01000005.1"/>
</dbReference>
<evidence type="ECO:0000313" key="1">
    <source>
        <dbReference type="EMBL" id="EEP55036.1"/>
    </source>
</evidence>
<accession>C4IFA3</accession>
<proteinExistence type="predicted"/>